<reference evidence="2 3" key="1">
    <citation type="submission" date="2011-04" db="EMBL/GenBank/DDBJ databases">
        <title>The Genome Sequence of Dysgonomonas mossii DSM 22836.</title>
        <authorList>
            <consortium name="The Broad Institute Genome Sequencing Platform"/>
            <person name="Earl A."/>
            <person name="Ward D."/>
            <person name="Feldgarden M."/>
            <person name="Gevers D."/>
            <person name="Pudlo N."/>
            <person name="Martens E."/>
            <person name="Allen-Vercoe E."/>
            <person name="Young S.K."/>
            <person name="Zeng Q."/>
            <person name="Gargeya S."/>
            <person name="Fitzgerald M."/>
            <person name="Haas B."/>
            <person name="Abouelleil A."/>
            <person name="Alvarado L."/>
            <person name="Arachchi H.M."/>
            <person name="Berlin A."/>
            <person name="Brown A."/>
            <person name="Chapman S.B."/>
            <person name="Chen Z."/>
            <person name="Dunbar C."/>
            <person name="Freedman E."/>
            <person name="Gearin G."/>
            <person name="Gellesch M."/>
            <person name="Goldberg J."/>
            <person name="Griggs A."/>
            <person name="Gujja S."/>
            <person name="Heiman D."/>
            <person name="Howarth C."/>
            <person name="Larson L."/>
            <person name="Lui A."/>
            <person name="MacDonald P.J.P."/>
            <person name="Mehta T."/>
            <person name="Montmayeur A."/>
            <person name="Murphy C."/>
            <person name="Neiman D."/>
            <person name="Pearson M."/>
            <person name="Priest M."/>
            <person name="Roberts A."/>
            <person name="Saif S."/>
            <person name="Shea T."/>
            <person name="Shenoy N."/>
            <person name="Sisk P."/>
            <person name="Stolte C."/>
            <person name="Sykes S."/>
            <person name="Yandava C."/>
            <person name="Wortman J."/>
            <person name="Nusbaum C."/>
            <person name="Birren B."/>
        </authorList>
    </citation>
    <scope>NUCLEOTIDE SEQUENCE [LARGE SCALE GENOMIC DNA]</scope>
    <source>
        <strain evidence="2 3">DSM 22836</strain>
    </source>
</reference>
<protein>
    <recommendedName>
        <fullName evidence="1">PRISE-like Rossmann-fold domain-containing protein</fullName>
    </recommendedName>
</protein>
<evidence type="ECO:0000259" key="1">
    <source>
        <dbReference type="Pfam" id="PF22917"/>
    </source>
</evidence>
<organism evidence="2 3">
    <name type="scientific">Dysgonomonas mossii DSM 22836</name>
    <dbReference type="NCBI Taxonomy" id="742767"/>
    <lineage>
        <taxon>Bacteria</taxon>
        <taxon>Pseudomonadati</taxon>
        <taxon>Bacteroidota</taxon>
        <taxon>Bacteroidia</taxon>
        <taxon>Bacteroidales</taxon>
        <taxon>Dysgonomonadaceae</taxon>
        <taxon>Dysgonomonas</taxon>
    </lineage>
</organism>
<dbReference type="PANTHER" id="PTHR32487">
    <property type="entry name" value="3-OXO-DELTA(4,5)-STEROID 5-BETA-REDUCTASE"/>
    <property type="match status" value="1"/>
</dbReference>
<dbReference type="PANTHER" id="PTHR32487:SF0">
    <property type="entry name" value="3-OXO-DELTA(4,5)-STEROID 5-BETA-REDUCTASE"/>
    <property type="match status" value="1"/>
</dbReference>
<dbReference type="HOGENOM" id="CLU_030125_0_0_10"/>
<feature type="domain" description="PRISE-like Rossmann-fold" evidence="1">
    <location>
        <begin position="172"/>
        <end position="387"/>
    </location>
</feature>
<dbReference type="STRING" id="742767.HMPREF9456_02881"/>
<name>F8X3S2_9BACT</name>
<dbReference type="SUPFAM" id="SSF51735">
    <property type="entry name" value="NAD(P)-binding Rossmann-fold domains"/>
    <property type="match status" value="1"/>
</dbReference>
<comment type="caution">
    <text evidence="2">The sequence shown here is derived from an EMBL/GenBank/DDBJ whole genome shotgun (WGS) entry which is preliminary data.</text>
</comment>
<sequence length="389" mass="45021">MDYVINNQKCITKYIREISSFIGCLYILRMNGRIRIGSSNQKKKTALITEGNSTIGYNIATSLESTGNWNVIIISSQKLSYTGTFEFIRLDCLNTDAIDLHQEKLQEITHIFFGTSDNRSLKNIESLNLVTEIEKIAPWLEHIIFIQETIRHDKKMSVLKPVIVKRYVPFTPCMFFHLYTPEEEFLRQESVNKKWGWTSLRSNTIIDISIDNPSGIAIQIAIYATLCKEEGVPMSFPGSEEKFNSRIALTALDTLTESMQYVLSRKLCKGEIFNITSGNGILWKDLWVQISKYFGILSGRPNVFSLALYMQSRDDLWRGICEKYKLKNKSLLRSLNWYSSDLIFNDSYNILSDPQKIHRFGFIDNQTDIFPAFRKMFDQLKVEHIIPAY</sequence>
<accession>F8X3S2</accession>
<dbReference type="Proteomes" id="UP000006420">
    <property type="component" value="Unassembled WGS sequence"/>
</dbReference>
<evidence type="ECO:0000313" key="3">
    <source>
        <dbReference type="Proteomes" id="UP000006420"/>
    </source>
</evidence>
<dbReference type="Pfam" id="PF22917">
    <property type="entry name" value="PRISE"/>
    <property type="match status" value="1"/>
</dbReference>
<dbReference type="eggNOG" id="COG0702">
    <property type="taxonomic scope" value="Bacteria"/>
</dbReference>
<dbReference type="InterPro" id="IPR036291">
    <property type="entry name" value="NAD(P)-bd_dom_sf"/>
</dbReference>
<dbReference type="AlphaFoldDB" id="F8X3S2"/>
<dbReference type="InterPro" id="IPR055222">
    <property type="entry name" value="PRISE-like_Rossmann-fold"/>
</dbReference>
<proteinExistence type="predicted"/>
<evidence type="ECO:0000313" key="2">
    <source>
        <dbReference type="EMBL" id="EGK05382.1"/>
    </source>
</evidence>
<gene>
    <name evidence="2" type="ORF">HMPREF9456_02881</name>
</gene>
<keyword evidence="3" id="KW-1185">Reference proteome</keyword>
<dbReference type="EMBL" id="ADLW01000015">
    <property type="protein sequence ID" value="EGK05382.1"/>
    <property type="molecule type" value="Genomic_DNA"/>
</dbReference>
<dbReference type="Gene3D" id="3.40.50.720">
    <property type="entry name" value="NAD(P)-binding Rossmann-like Domain"/>
    <property type="match status" value="1"/>
</dbReference>